<reference evidence="1" key="1">
    <citation type="submission" date="2016-05" db="EMBL/GenBank/DDBJ databases">
        <title>WGS assembly of Xenopus laevis.</title>
        <authorList>
            <person name="Session A."/>
            <person name="Uno Y."/>
            <person name="Kwon T."/>
            <person name="Chapman J."/>
            <person name="Toyoda A."/>
            <person name="Takahashi S."/>
            <person name="Fukui A."/>
            <person name="Hikosaka A."/>
            <person name="Putnam N."/>
            <person name="Stites J."/>
            <person name="Van Heeringen S."/>
            <person name="Quigley I."/>
            <person name="Heinz S."/>
            <person name="Hellsten U."/>
            <person name="Lyons J."/>
            <person name="Suzuki A."/>
            <person name="Kondo M."/>
            <person name="Ogino H."/>
            <person name="Ochi H."/>
            <person name="Bogdanovic O."/>
            <person name="Lister R."/>
            <person name="Georgiou G."/>
            <person name="Paranjpe S."/>
            <person name="Van Kruijsbergen I."/>
            <person name="Mozaffari S."/>
            <person name="Shu S."/>
            <person name="Schmutz J."/>
            <person name="Jenkins J."/>
            <person name="Grimwood J."/>
            <person name="Carlson J."/>
            <person name="Mitros T."/>
            <person name="Simakov O."/>
            <person name="Heald R."/>
            <person name="Miller K."/>
            <person name="Haudenschild C."/>
            <person name="Kuroki Y."/>
            <person name="Tanaka T."/>
            <person name="Michiue T."/>
            <person name="Watanabe M."/>
            <person name="Kinoshita T."/>
            <person name="Ohta Y."/>
            <person name="Mawaribuchi S."/>
            <person name="Suzuki Y."/>
            <person name="Haramoto Y."/>
            <person name="Yamamoto T."/>
            <person name="Takagi C."/>
            <person name="Kitzman J."/>
            <person name="Shendure J."/>
            <person name="Nakayama T."/>
            <person name="Izutsu Y."/>
            <person name="Robert J."/>
            <person name="Dichmann D."/>
            <person name="Flajnik M."/>
            <person name="Houston D."/>
            <person name="Marcotte E."/>
            <person name="Wallingford J."/>
            <person name="Ito Y."/>
            <person name="Asashima M."/>
            <person name="Ueno N."/>
            <person name="Matsuda Y."/>
            <person name="Jan Veenstra G."/>
            <person name="Fujiyama A."/>
            <person name="Harland R."/>
            <person name="Taira M."/>
            <person name="Rokhsar D.S."/>
        </authorList>
    </citation>
    <scope>NUCLEOTIDE SEQUENCE</scope>
    <source>
        <strain evidence="1">J</strain>
        <tissue evidence="1">Blood</tissue>
    </source>
</reference>
<dbReference type="Proteomes" id="UP000694892">
    <property type="component" value="Unassembled WGS sequence"/>
</dbReference>
<sequence>MVCCPISPTEKCRYVSVASAAIMCNCRHRTAANCLLLTAGVWECSVTMAWGRGTACFLVPSVSYIHDCSCFYNI</sequence>
<gene>
    <name evidence="1" type="ORF">XELAEV_18002644mg</name>
</gene>
<dbReference type="AlphaFoldDB" id="A0A974BNI1"/>
<proteinExistence type="predicted"/>
<protein>
    <submittedName>
        <fullName evidence="1">Uncharacterized protein</fullName>
    </submittedName>
</protein>
<dbReference type="EMBL" id="KV495917">
    <property type="protein sequence ID" value="OCT55380.1"/>
    <property type="molecule type" value="Genomic_DNA"/>
</dbReference>
<organism evidence="1">
    <name type="scientific">Xenopus laevis</name>
    <name type="common">African clawed frog</name>
    <dbReference type="NCBI Taxonomy" id="8355"/>
    <lineage>
        <taxon>Eukaryota</taxon>
        <taxon>Metazoa</taxon>
        <taxon>Chordata</taxon>
        <taxon>Craniata</taxon>
        <taxon>Vertebrata</taxon>
        <taxon>Euteleostomi</taxon>
        <taxon>Amphibia</taxon>
        <taxon>Batrachia</taxon>
        <taxon>Anura</taxon>
        <taxon>Pipoidea</taxon>
        <taxon>Pipidae</taxon>
        <taxon>Xenopodinae</taxon>
        <taxon>Xenopus</taxon>
        <taxon>Xenopus</taxon>
    </lineage>
</organism>
<evidence type="ECO:0000313" key="1">
    <source>
        <dbReference type="EMBL" id="OCT55380.1"/>
    </source>
</evidence>
<accession>A0A974BNI1</accession>
<name>A0A974BNI1_XENLA</name>